<dbReference type="Proteomes" id="UP000005396">
    <property type="component" value="Unassembled WGS sequence"/>
</dbReference>
<reference evidence="2 3" key="2">
    <citation type="submission" date="2007-09" db="EMBL/GenBank/DDBJ databases">
        <title>Draft genome sequence of Clostridium bolteae (ATCC BAA-613).</title>
        <authorList>
            <person name="Sudarsanam P."/>
            <person name="Ley R."/>
            <person name="Guruge J."/>
            <person name="Turnbaugh P.J."/>
            <person name="Mahowald M."/>
            <person name="Liep D."/>
            <person name="Gordon J."/>
        </authorList>
    </citation>
    <scope>NUCLEOTIDE SEQUENCE [LARGE SCALE GENOMIC DNA]</scope>
    <source>
        <strain evidence="3">ATCC BAA-613 / DSM 15670 / CCUG 46953 / JCM 12243 / WAL 16351</strain>
    </source>
</reference>
<dbReference type="NCBIfam" id="NF047498">
    <property type="entry name" value="LIC_12616_fam"/>
    <property type="match status" value="1"/>
</dbReference>
<proteinExistence type="predicted"/>
<name>A8S0F3_ENTBW</name>
<evidence type="ECO:0000259" key="1">
    <source>
        <dbReference type="Pfam" id="PF23961"/>
    </source>
</evidence>
<evidence type="ECO:0000313" key="3">
    <source>
        <dbReference type="Proteomes" id="UP000005396"/>
    </source>
</evidence>
<dbReference type="AlphaFoldDB" id="A8S0F3"/>
<dbReference type="Pfam" id="PF23961">
    <property type="entry name" value="Phage_tail_terminator_9"/>
    <property type="match status" value="1"/>
</dbReference>
<comment type="caution">
    <text evidence="2">The sequence shown here is derived from an EMBL/GenBank/DDBJ whole genome shotgun (WGS) entry which is preliminary data.</text>
</comment>
<dbReference type="InterPro" id="IPR057087">
    <property type="entry name" value="Gp12-like"/>
</dbReference>
<evidence type="ECO:0000313" key="2">
    <source>
        <dbReference type="EMBL" id="EDP14053.1"/>
    </source>
</evidence>
<dbReference type="HOGENOM" id="CLU_127587_0_0_9"/>
<protein>
    <recommendedName>
        <fullName evidence="1">Phage neck terminator protein gp12-like domain-containing protein</fullName>
    </recommendedName>
</protein>
<gene>
    <name evidence="2" type="ORF">CLOBOL_05660</name>
</gene>
<feature type="domain" description="Phage neck terminator protein gp12-like" evidence="1">
    <location>
        <begin position="11"/>
        <end position="166"/>
    </location>
</feature>
<dbReference type="PaxDb" id="411902-CLOBOL_05660"/>
<sequence length="173" mass="19600">MKFKYIRNMVTNGLSNYLKVPVVLASQVEPEQDYPFIIYSVTAPYIPENTLGEYRQGGDGEEIRREQPTCTWSFTACSANRRTPSGFILGEDEAMELANQALGWFLHAGYEYTSGNGITIVNTGNVQERSVLEVDEAVRRYGFDVTIRYIREDNRMIATIRNAATIEQKGDTH</sequence>
<organism evidence="2 3">
    <name type="scientific">Enterocloster bolteae (strain ATCC BAA-613 / DSM 15670 / CCUG 46953 / JCM 12243 / WAL 16351)</name>
    <name type="common">Clostridium bolteae</name>
    <dbReference type="NCBI Taxonomy" id="411902"/>
    <lineage>
        <taxon>Bacteria</taxon>
        <taxon>Bacillati</taxon>
        <taxon>Bacillota</taxon>
        <taxon>Clostridia</taxon>
        <taxon>Lachnospirales</taxon>
        <taxon>Lachnospiraceae</taxon>
        <taxon>Enterocloster</taxon>
    </lineage>
</organism>
<dbReference type="RefSeq" id="WP_002578675.1">
    <property type="nucleotide sequence ID" value="NZ_DS480697.1"/>
</dbReference>
<reference evidence="2 3" key="1">
    <citation type="submission" date="2007-08" db="EMBL/GenBank/DDBJ databases">
        <authorList>
            <person name="Fulton L."/>
            <person name="Clifton S."/>
            <person name="Fulton B."/>
            <person name="Xu J."/>
            <person name="Minx P."/>
            <person name="Pepin K.H."/>
            <person name="Johnson M."/>
            <person name="Thiruvilangam P."/>
            <person name="Bhonagiri V."/>
            <person name="Nash W.E."/>
            <person name="Mardis E.R."/>
            <person name="Wilson R.K."/>
        </authorList>
    </citation>
    <scope>NUCLEOTIDE SEQUENCE [LARGE SCALE GENOMIC DNA]</scope>
    <source>
        <strain evidence="3">ATCC BAA-613 / DSM 15670 / CCUG 46953 / JCM 12243 / WAL 16351</strain>
    </source>
</reference>
<dbReference type="eggNOG" id="ENOG5033G24">
    <property type="taxonomic scope" value="Bacteria"/>
</dbReference>
<accession>A8S0F3</accession>
<dbReference type="EMBL" id="ABCC02000042">
    <property type="protein sequence ID" value="EDP14053.1"/>
    <property type="molecule type" value="Genomic_DNA"/>
</dbReference>